<sequence>MTQYLSVIQSAPIFSGIKGDDLETMLRCLEARIEHYPKETYLLRAGEEVDSFKLMLSGGALIVQEDYWGNRNIVSHIDPGQLFAESFACSPGSALSVSVVAERPCAILHLNVRRILTACPNACGGHSQLIQNLIADLAGKNLRFSEKITHMGQRTTREKILSYLSAEARRQGASAFDIPFSRQQLADYLSVERSGLSAELSKMRREGILTFHKNHFSL</sequence>
<dbReference type="SUPFAM" id="SSF46785">
    <property type="entry name" value="Winged helix' DNA-binding domain"/>
    <property type="match status" value="1"/>
</dbReference>
<keyword evidence="2" id="KW-0238">DNA-binding</keyword>
<protein>
    <submittedName>
        <fullName evidence="6">Crp/Fnr family transcriptional regulator</fullName>
    </submittedName>
</protein>
<dbReference type="KEGG" id="ohi:H8790_10370"/>
<dbReference type="Pfam" id="PF00027">
    <property type="entry name" value="cNMP_binding"/>
    <property type="match status" value="1"/>
</dbReference>
<keyword evidence="7" id="KW-1185">Reference proteome</keyword>
<feature type="domain" description="HTH crp-type" evidence="5">
    <location>
        <begin position="154"/>
        <end position="218"/>
    </location>
</feature>
<evidence type="ECO:0000313" key="7">
    <source>
        <dbReference type="Proteomes" id="UP000515960"/>
    </source>
</evidence>
<dbReference type="Gene3D" id="2.60.120.10">
    <property type="entry name" value="Jelly Rolls"/>
    <property type="match status" value="1"/>
</dbReference>
<dbReference type="InterPro" id="IPR012318">
    <property type="entry name" value="HTH_CRP"/>
</dbReference>
<evidence type="ECO:0000256" key="2">
    <source>
        <dbReference type="ARBA" id="ARBA00023125"/>
    </source>
</evidence>
<proteinExistence type="predicted"/>
<dbReference type="InterPro" id="IPR018490">
    <property type="entry name" value="cNMP-bd_dom_sf"/>
</dbReference>
<evidence type="ECO:0000256" key="3">
    <source>
        <dbReference type="ARBA" id="ARBA00023163"/>
    </source>
</evidence>
<dbReference type="SMART" id="SM00100">
    <property type="entry name" value="cNMP"/>
    <property type="match status" value="1"/>
</dbReference>
<evidence type="ECO:0000259" key="4">
    <source>
        <dbReference type="PROSITE" id="PS50042"/>
    </source>
</evidence>
<keyword evidence="3" id="KW-0804">Transcription</keyword>
<dbReference type="InterPro" id="IPR014710">
    <property type="entry name" value="RmlC-like_jellyroll"/>
</dbReference>
<dbReference type="InterPro" id="IPR036390">
    <property type="entry name" value="WH_DNA-bd_sf"/>
</dbReference>
<dbReference type="SUPFAM" id="SSF51206">
    <property type="entry name" value="cAMP-binding domain-like"/>
    <property type="match status" value="1"/>
</dbReference>
<dbReference type="AlphaFoldDB" id="A0A7G9B2S2"/>
<dbReference type="CDD" id="cd00038">
    <property type="entry name" value="CAP_ED"/>
    <property type="match status" value="1"/>
</dbReference>
<dbReference type="GO" id="GO:0006355">
    <property type="term" value="P:regulation of DNA-templated transcription"/>
    <property type="evidence" value="ECO:0007669"/>
    <property type="project" value="InterPro"/>
</dbReference>
<dbReference type="InterPro" id="IPR000595">
    <property type="entry name" value="cNMP-bd_dom"/>
</dbReference>
<dbReference type="Pfam" id="PF13545">
    <property type="entry name" value="HTH_Crp_2"/>
    <property type="match status" value="1"/>
</dbReference>
<feature type="domain" description="Cyclic nucleotide-binding" evidence="4">
    <location>
        <begin position="13"/>
        <end position="111"/>
    </location>
</feature>
<evidence type="ECO:0000313" key="6">
    <source>
        <dbReference type="EMBL" id="QNL43853.1"/>
    </source>
</evidence>
<dbReference type="PROSITE" id="PS50042">
    <property type="entry name" value="CNMP_BINDING_3"/>
    <property type="match status" value="1"/>
</dbReference>
<organism evidence="6 7">
    <name type="scientific">Oscillibacter hominis</name>
    <dbReference type="NCBI Taxonomy" id="2763056"/>
    <lineage>
        <taxon>Bacteria</taxon>
        <taxon>Bacillati</taxon>
        <taxon>Bacillota</taxon>
        <taxon>Clostridia</taxon>
        <taxon>Eubacteriales</taxon>
        <taxon>Oscillospiraceae</taxon>
        <taxon>Oscillibacter</taxon>
    </lineage>
</organism>
<dbReference type="Proteomes" id="UP000515960">
    <property type="component" value="Chromosome"/>
</dbReference>
<dbReference type="GO" id="GO:0003677">
    <property type="term" value="F:DNA binding"/>
    <property type="evidence" value="ECO:0007669"/>
    <property type="project" value="UniProtKB-KW"/>
</dbReference>
<gene>
    <name evidence="6" type="ORF">H8790_10370</name>
</gene>
<accession>A0A7G9B2S2</accession>
<keyword evidence="1" id="KW-0805">Transcription regulation</keyword>
<dbReference type="EMBL" id="CP060490">
    <property type="protein sequence ID" value="QNL43853.1"/>
    <property type="molecule type" value="Genomic_DNA"/>
</dbReference>
<evidence type="ECO:0000256" key="1">
    <source>
        <dbReference type="ARBA" id="ARBA00023015"/>
    </source>
</evidence>
<reference evidence="6 7" key="1">
    <citation type="submission" date="2020-08" db="EMBL/GenBank/DDBJ databases">
        <authorList>
            <person name="Liu C."/>
            <person name="Sun Q."/>
        </authorList>
    </citation>
    <scope>NUCLEOTIDE SEQUENCE [LARGE SCALE GENOMIC DNA]</scope>
    <source>
        <strain evidence="6 7">NSJ-62</strain>
    </source>
</reference>
<dbReference type="PROSITE" id="PS51063">
    <property type="entry name" value="HTH_CRP_2"/>
    <property type="match status" value="1"/>
</dbReference>
<evidence type="ECO:0000259" key="5">
    <source>
        <dbReference type="PROSITE" id="PS51063"/>
    </source>
</evidence>
<name>A0A7G9B2S2_9FIRM</name>